<dbReference type="GO" id="GO:0000340">
    <property type="term" value="F:RNA 7-methylguanosine cap binding"/>
    <property type="evidence" value="ECO:0007669"/>
    <property type="project" value="TreeGrafter"/>
</dbReference>
<dbReference type="OMA" id="HVHINPI"/>
<feature type="binding site" evidence="6">
    <location>
        <position position="169"/>
    </location>
    <ligand>
        <name>substrate</name>
    </ligand>
</feature>
<dbReference type="GO" id="GO:0000290">
    <property type="term" value="P:deadenylation-dependent decapping of nuclear-transcribed mRNA"/>
    <property type="evidence" value="ECO:0007669"/>
    <property type="project" value="InterPro"/>
</dbReference>
<dbReference type="RefSeq" id="XP_001645052.1">
    <property type="nucleotide sequence ID" value="XM_001645002.1"/>
</dbReference>
<feature type="binding site" evidence="6">
    <location>
        <position position="143"/>
    </location>
    <ligand>
        <name>substrate</name>
    </ligand>
</feature>
<evidence type="ECO:0000256" key="4">
    <source>
        <dbReference type="ARBA" id="ARBA00022553"/>
    </source>
</evidence>
<dbReference type="Proteomes" id="UP000000267">
    <property type="component" value="Unassembled WGS sequence"/>
</dbReference>
<accession>A7TKH2</accession>
<name>A7TKH2_VANPO</name>
<dbReference type="OrthoDB" id="10264956at2759"/>
<feature type="binding site" evidence="6">
    <location>
        <position position="153"/>
    </location>
    <ligand>
        <name>substrate</name>
    </ligand>
</feature>
<dbReference type="GeneID" id="5545397"/>
<evidence type="ECO:0000313" key="8">
    <source>
        <dbReference type="Proteomes" id="UP000000267"/>
    </source>
</evidence>
<dbReference type="SUPFAM" id="SSF102860">
    <property type="entry name" value="mRNA decapping enzyme DcpS N-terminal domain"/>
    <property type="match status" value="1"/>
</dbReference>
<dbReference type="PhylomeDB" id="A7TKH2"/>
<feature type="active site" description="Nucleophile" evidence="5">
    <location>
        <position position="243"/>
    </location>
</feature>
<evidence type="ECO:0000256" key="5">
    <source>
        <dbReference type="PIRSR" id="PIRSR028973-1"/>
    </source>
</evidence>
<dbReference type="Gene3D" id="3.30.428.10">
    <property type="entry name" value="HIT-like"/>
    <property type="match status" value="1"/>
</dbReference>
<dbReference type="Pfam" id="PF11969">
    <property type="entry name" value="DcpS_C"/>
    <property type="match status" value="1"/>
</dbReference>
<evidence type="ECO:0000256" key="1">
    <source>
        <dbReference type="ARBA" id="ARBA00004496"/>
    </source>
</evidence>
<sequence>MSSQDDMKELIELFRFEKILNSNPQNKLITVLGKINGENAIVLLEKLHFQSISDDENSISSLSSSVKQLFHNDVYFNGVTGQGDGSNNGFNELKVNLIYPATETHIQKQLEQQHHMIKETPEMYKNVVKPYIESMFAAGRLKWVENILYNGAESDRVVYQDDDMVILPDMKWDGENMDAFYLVSILKRKDILSLRDINKNHYEFLNGISERIKDIIPKKYNNEIKSDQLRIFIHYQPSYYHFHIHIVNIKHLGLGNGIVAGKAWLLDDIIDQLFHSNAEFSFEQRTLSYVIGENHELWKRFNESNQLA</sequence>
<dbReference type="PANTHER" id="PTHR12978">
    <property type="entry name" value="HISTIDINE TRIAD HIT PROTEIN MEMBER"/>
    <property type="match status" value="1"/>
</dbReference>
<dbReference type="GO" id="GO:0005634">
    <property type="term" value="C:nucleus"/>
    <property type="evidence" value="ECO:0007669"/>
    <property type="project" value="TreeGrafter"/>
</dbReference>
<feature type="binding site" evidence="6">
    <location>
        <begin position="234"/>
        <end position="245"/>
    </location>
    <ligand>
        <name>substrate</name>
    </ligand>
</feature>
<keyword evidence="3" id="KW-0963">Cytoplasm</keyword>
<gene>
    <name evidence="7" type="ORF">Kpol_1035p6</name>
</gene>
<dbReference type="PROSITE" id="PS00892">
    <property type="entry name" value="HIT_1"/>
    <property type="match status" value="1"/>
</dbReference>
<dbReference type="GO" id="GO:0000932">
    <property type="term" value="C:P-body"/>
    <property type="evidence" value="ECO:0007669"/>
    <property type="project" value="TreeGrafter"/>
</dbReference>
<dbReference type="InterPro" id="IPR036265">
    <property type="entry name" value="HIT-like_sf"/>
</dbReference>
<evidence type="ECO:0000256" key="6">
    <source>
        <dbReference type="PIRSR" id="PIRSR028973-2"/>
    </source>
</evidence>
<comment type="similarity">
    <text evidence="2">Belongs to the HIT family.</text>
</comment>
<evidence type="ECO:0000256" key="3">
    <source>
        <dbReference type="ARBA" id="ARBA00022490"/>
    </source>
</evidence>
<proteinExistence type="inferred from homology"/>
<dbReference type="InterPro" id="IPR019808">
    <property type="entry name" value="Histidine_triad_CS"/>
</dbReference>
<dbReference type="InterPro" id="IPR011145">
    <property type="entry name" value="Scavenger_mRNA_decap_enz_N"/>
</dbReference>
<comment type="subcellular location">
    <subcellularLocation>
        <location evidence="1">Cytoplasm</location>
    </subcellularLocation>
</comment>
<dbReference type="eggNOG" id="KOG3969">
    <property type="taxonomic scope" value="Eukaryota"/>
</dbReference>
<keyword evidence="8" id="KW-1185">Reference proteome</keyword>
<evidence type="ECO:0008006" key="9">
    <source>
        <dbReference type="Google" id="ProtNLM"/>
    </source>
</evidence>
<organism evidence="8">
    <name type="scientific">Vanderwaltozyma polyspora (strain ATCC 22028 / DSM 70294 / BCRC 21397 / CBS 2163 / NBRC 10782 / NRRL Y-8283 / UCD 57-17)</name>
    <name type="common">Kluyveromyces polysporus</name>
    <dbReference type="NCBI Taxonomy" id="436907"/>
    <lineage>
        <taxon>Eukaryota</taxon>
        <taxon>Fungi</taxon>
        <taxon>Dikarya</taxon>
        <taxon>Ascomycota</taxon>
        <taxon>Saccharomycotina</taxon>
        <taxon>Saccharomycetes</taxon>
        <taxon>Saccharomycetales</taxon>
        <taxon>Saccharomycetaceae</taxon>
        <taxon>Vanderwaltozyma</taxon>
    </lineage>
</organism>
<evidence type="ECO:0000256" key="2">
    <source>
        <dbReference type="ARBA" id="ARBA00010208"/>
    </source>
</evidence>
<dbReference type="EMBL" id="DS480408">
    <property type="protein sequence ID" value="EDO17194.1"/>
    <property type="molecule type" value="Genomic_DNA"/>
</dbReference>
<dbReference type="PIRSF" id="PIRSF028973">
    <property type="entry name" value="Scavenger_mRNA_decap_enz"/>
    <property type="match status" value="1"/>
</dbReference>
<dbReference type="HOGENOM" id="CLU_041045_0_0_1"/>
<dbReference type="AlphaFoldDB" id="A7TKH2"/>
<dbReference type="SUPFAM" id="SSF54197">
    <property type="entry name" value="HIT-like"/>
    <property type="match status" value="1"/>
</dbReference>
<keyword evidence="4" id="KW-0597">Phosphoprotein</keyword>
<dbReference type="InParanoid" id="A7TKH2"/>
<dbReference type="Pfam" id="PF05652">
    <property type="entry name" value="DcpS"/>
    <property type="match status" value="1"/>
</dbReference>
<evidence type="ECO:0000313" key="7">
    <source>
        <dbReference type="EMBL" id="EDO17194.1"/>
    </source>
</evidence>
<dbReference type="GO" id="GO:0016787">
    <property type="term" value="F:hydrolase activity"/>
    <property type="evidence" value="ECO:0007669"/>
    <property type="project" value="InterPro"/>
</dbReference>
<dbReference type="InterPro" id="IPR008594">
    <property type="entry name" value="DcpS/DCS2"/>
</dbReference>
<dbReference type="Gene3D" id="3.30.200.40">
    <property type="entry name" value="Scavenger mRNA decapping enzyme, N-terminal domain"/>
    <property type="match status" value="1"/>
</dbReference>
<dbReference type="PANTHER" id="PTHR12978:SF0">
    <property type="entry name" value="M7GPPPX DIPHOSPHATASE"/>
    <property type="match status" value="1"/>
</dbReference>
<protein>
    <recommendedName>
        <fullName evidence="9">HIT domain-containing protein</fullName>
    </recommendedName>
</protein>
<dbReference type="KEGG" id="vpo:Kpol_1035p6"/>
<feature type="binding site" evidence="6">
    <location>
        <position position="171"/>
    </location>
    <ligand>
        <name>substrate</name>
    </ligand>
</feature>
<reference evidence="7 8" key="1">
    <citation type="journal article" date="2007" name="Proc. Natl. Acad. Sci. U.S.A.">
        <title>Independent sorting-out of thousands of duplicated gene pairs in two yeast species descended from a whole-genome duplication.</title>
        <authorList>
            <person name="Scannell D.R."/>
            <person name="Frank A.C."/>
            <person name="Conant G.C."/>
            <person name="Byrne K.P."/>
            <person name="Woolfit M."/>
            <person name="Wolfe K.H."/>
        </authorList>
    </citation>
    <scope>NUCLEOTIDE SEQUENCE [LARGE SCALE GENOMIC DNA]</scope>
    <source>
        <strain evidence="8">ATCC 22028 / DSM 70294 / BCRC 21397 / CBS 2163 / NBRC 10782 / NRRL Y-8283 / UCD 57-17</strain>
    </source>
</reference>